<dbReference type="InterPro" id="IPR036179">
    <property type="entry name" value="Ig-like_dom_sf"/>
</dbReference>
<accession>A0A8S3EBS4</accession>
<dbReference type="CDD" id="cd00096">
    <property type="entry name" value="Ig"/>
    <property type="match status" value="1"/>
</dbReference>
<comment type="caution">
    <text evidence="4">The sequence shown here is derived from an EMBL/GenBank/DDBJ whole genome shotgun (WGS) entry which is preliminary data.</text>
</comment>
<feature type="domain" description="Ig-like" evidence="3">
    <location>
        <begin position="1"/>
        <end position="60"/>
    </location>
</feature>
<dbReference type="SMART" id="SM00408">
    <property type="entry name" value="IGc2"/>
    <property type="match status" value="1"/>
</dbReference>
<proteinExistence type="predicted"/>
<dbReference type="PROSITE" id="PS50835">
    <property type="entry name" value="IG_LIKE"/>
    <property type="match status" value="2"/>
</dbReference>
<dbReference type="Pfam" id="PF07679">
    <property type="entry name" value="I-set"/>
    <property type="match status" value="2"/>
</dbReference>
<evidence type="ECO:0000313" key="5">
    <source>
        <dbReference type="Proteomes" id="UP000681967"/>
    </source>
</evidence>
<feature type="non-terminal residue" evidence="4">
    <location>
        <position position="1"/>
    </location>
</feature>
<evidence type="ECO:0000259" key="3">
    <source>
        <dbReference type="PROSITE" id="PS50835"/>
    </source>
</evidence>
<gene>
    <name evidence="4" type="ORF">BYL167_LOCUS60368</name>
</gene>
<dbReference type="AlphaFoldDB" id="A0A8S3EBS4"/>
<dbReference type="Proteomes" id="UP000681967">
    <property type="component" value="Unassembled WGS sequence"/>
</dbReference>
<evidence type="ECO:0000256" key="1">
    <source>
        <dbReference type="ARBA" id="ARBA00023157"/>
    </source>
</evidence>
<reference evidence="4" key="1">
    <citation type="submission" date="2021-02" db="EMBL/GenBank/DDBJ databases">
        <authorList>
            <person name="Nowell W R."/>
        </authorList>
    </citation>
    <scope>NUCLEOTIDE SEQUENCE</scope>
</reference>
<keyword evidence="1" id="KW-1015">Disulfide bond</keyword>
<dbReference type="SMART" id="SM00409">
    <property type="entry name" value="IG"/>
    <property type="match status" value="2"/>
</dbReference>
<organism evidence="4 5">
    <name type="scientific">Rotaria magnacalcarata</name>
    <dbReference type="NCBI Taxonomy" id="392030"/>
    <lineage>
        <taxon>Eukaryota</taxon>
        <taxon>Metazoa</taxon>
        <taxon>Spiralia</taxon>
        <taxon>Gnathifera</taxon>
        <taxon>Rotifera</taxon>
        <taxon>Eurotatoria</taxon>
        <taxon>Bdelloidea</taxon>
        <taxon>Philodinida</taxon>
        <taxon>Philodinidae</taxon>
        <taxon>Rotaria</taxon>
    </lineage>
</organism>
<protein>
    <recommendedName>
        <fullName evidence="3">Ig-like domain-containing protein</fullName>
    </recommendedName>
</protein>
<dbReference type="InterPro" id="IPR013783">
    <property type="entry name" value="Ig-like_fold"/>
</dbReference>
<evidence type="ECO:0000313" key="4">
    <source>
        <dbReference type="EMBL" id="CAF5069345.1"/>
    </source>
</evidence>
<dbReference type="EMBL" id="CAJOBH010230397">
    <property type="protein sequence ID" value="CAF5069345.1"/>
    <property type="molecule type" value="Genomic_DNA"/>
</dbReference>
<name>A0A8S3EBS4_9BILA</name>
<dbReference type="InterPro" id="IPR007110">
    <property type="entry name" value="Ig-like_dom"/>
</dbReference>
<feature type="domain" description="Ig-like" evidence="3">
    <location>
        <begin position="99"/>
        <end position="187"/>
    </location>
</feature>
<keyword evidence="2" id="KW-0393">Immunoglobulin domain</keyword>
<dbReference type="SUPFAM" id="SSF48726">
    <property type="entry name" value="Immunoglobulin"/>
    <property type="match status" value="2"/>
</dbReference>
<dbReference type="Gene3D" id="2.60.40.10">
    <property type="entry name" value="Immunoglobulins"/>
    <property type="match status" value="2"/>
</dbReference>
<sequence length="302" mass="33708">FTWYKNDQPLLEGNRFTTKYDIYTKTLTLQVLAARPDDDGTYTVRVTNPSGSDETTCKLAIRPIASIDTTPFVKPEKFAQLELKAPPLTKEDFDQMEPPNVIVPLQSLQVTEGSPVLLKATVIGKPTPHFIWLKDAAPLPASNRLRTRYDIVLLQINDARPQDIGEYVVIATNPVGEDSSVCSLNVVPDKPGVDDRAFVPQDKFRDLEHPQGKGRRPIAIVPGVDTQPFVSPDKFRNLDHVPTSMKPEDLPLEPKRPPRVLVPLSNCELEELMPVILTTTIDAGVPMATVRTVFDFHSNVYF</sequence>
<dbReference type="FunFam" id="2.60.40.10:FF:000032">
    <property type="entry name" value="palladin isoform X1"/>
    <property type="match status" value="1"/>
</dbReference>
<dbReference type="InterPro" id="IPR003599">
    <property type="entry name" value="Ig_sub"/>
</dbReference>
<evidence type="ECO:0000256" key="2">
    <source>
        <dbReference type="ARBA" id="ARBA00023319"/>
    </source>
</evidence>
<dbReference type="InterPro" id="IPR003598">
    <property type="entry name" value="Ig_sub2"/>
</dbReference>
<dbReference type="InterPro" id="IPR013098">
    <property type="entry name" value="Ig_I-set"/>
</dbReference>
<dbReference type="PANTHER" id="PTHR47633">
    <property type="entry name" value="IMMUNOGLOBULIN"/>
    <property type="match status" value="1"/>
</dbReference>